<evidence type="ECO:0000313" key="3">
    <source>
        <dbReference type="Proteomes" id="UP000265520"/>
    </source>
</evidence>
<evidence type="ECO:0008006" key="4">
    <source>
        <dbReference type="Google" id="ProtNLM"/>
    </source>
</evidence>
<accession>A0A392NMI8</accession>
<keyword evidence="1" id="KW-0732">Signal</keyword>
<keyword evidence="3" id="KW-1185">Reference proteome</keyword>
<dbReference type="Proteomes" id="UP000265520">
    <property type="component" value="Unassembled WGS sequence"/>
</dbReference>
<name>A0A392NMI8_9FABA</name>
<dbReference type="EMBL" id="LXQA010042892">
    <property type="protein sequence ID" value="MCI00339.1"/>
    <property type="molecule type" value="Genomic_DNA"/>
</dbReference>
<dbReference type="AlphaFoldDB" id="A0A392NMI8"/>
<feature type="signal peptide" evidence="1">
    <location>
        <begin position="1"/>
        <end position="17"/>
    </location>
</feature>
<feature type="chain" id="PRO_5017406364" description="Secreted protein" evidence="1">
    <location>
        <begin position="18"/>
        <end position="88"/>
    </location>
</feature>
<evidence type="ECO:0000313" key="2">
    <source>
        <dbReference type="EMBL" id="MCI00339.1"/>
    </source>
</evidence>
<organism evidence="2 3">
    <name type="scientific">Trifolium medium</name>
    <dbReference type="NCBI Taxonomy" id="97028"/>
    <lineage>
        <taxon>Eukaryota</taxon>
        <taxon>Viridiplantae</taxon>
        <taxon>Streptophyta</taxon>
        <taxon>Embryophyta</taxon>
        <taxon>Tracheophyta</taxon>
        <taxon>Spermatophyta</taxon>
        <taxon>Magnoliopsida</taxon>
        <taxon>eudicotyledons</taxon>
        <taxon>Gunneridae</taxon>
        <taxon>Pentapetalae</taxon>
        <taxon>rosids</taxon>
        <taxon>fabids</taxon>
        <taxon>Fabales</taxon>
        <taxon>Fabaceae</taxon>
        <taxon>Papilionoideae</taxon>
        <taxon>50 kb inversion clade</taxon>
        <taxon>NPAAA clade</taxon>
        <taxon>Hologalegina</taxon>
        <taxon>IRL clade</taxon>
        <taxon>Trifolieae</taxon>
        <taxon>Trifolium</taxon>
    </lineage>
</organism>
<sequence length="88" mass="9902">MLFSYYVCAMLANFCHGGTVADYGGGCFYNRRGQFVKYGGAVAFYGGWCFMVPEFNRILSRLFRVHLSFSDGRFALHYCSGNGVHESL</sequence>
<comment type="caution">
    <text evidence="2">The sequence shown here is derived from an EMBL/GenBank/DDBJ whole genome shotgun (WGS) entry which is preliminary data.</text>
</comment>
<protein>
    <recommendedName>
        <fullName evidence="4">Secreted protein</fullName>
    </recommendedName>
</protein>
<proteinExistence type="predicted"/>
<reference evidence="2 3" key="1">
    <citation type="journal article" date="2018" name="Front. Plant Sci.">
        <title>Red Clover (Trifolium pratense) and Zigzag Clover (T. medium) - A Picture of Genomic Similarities and Differences.</title>
        <authorList>
            <person name="Dluhosova J."/>
            <person name="Istvanek J."/>
            <person name="Nedelnik J."/>
            <person name="Repkova J."/>
        </authorList>
    </citation>
    <scope>NUCLEOTIDE SEQUENCE [LARGE SCALE GENOMIC DNA]</scope>
    <source>
        <strain evidence="3">cv. 10/8</strain>
        <tissue evidence="2">Leaf</tissue>
    </source>
</reference>
<evidence type="ECO:0000256" key="1">
    <source>
        <dbReference type="SAM" id="SignalP"/>
    </source>
</evidence>